<dbReference type="AlphaFoldDB" id="A0A1I0NMB2"/>
<dbReference type="OrthoDB" id="9786074at2"/>
<dbReference type="SUPFAM" id="SSF141259">
    <property type="entry name" value="CarD-like"/>
    <property type="match status" value="1"/>
</dbReference>
<keyword evidence="3" id="KW-1185">Reference proteome</keyword>
<evidence type="ECO:0000259" key="1">
    <source>
        <dbReference type="SMART" id="SM01058"/>
    </source>
</evidence>
<dbReference type="InterPro" id="IPR036101">
    <property type="entry name" value="CarD-like/TRCF_RID_sf"/>
</dbReference>
<dbReference type="RefSeq" id="WP_092451397.1">
    <property type="nucleotide sequence ID" value="NZ_FOJI01000003.1"/>
</dbReference>
<feature type="domain" description="CarD-like/TRCF RNAP-interacting" evidence="1">
    <location>
        <begin position="1"/>
        <end position="111"/>
    </location>
</feature>
<gene>
    <name evidence="2" type="ORF">SAMN05421659_103220</name>
</gene>
<dbReference type="STRING" id="99656.SAMN05421659_103220"/>
<dbReference type="Gene3D" id="1.20.58.1290">
    <property type="entry name" value="CarD-like, C-terminal domain"/>
    <property type="match status" value="1"/>
</dbReference>
<evidence type="ECO:0000313" key="2">
    <source>
        <dbReference type="EMBL" id="SEW02478.1"/>
    </source>
</evidence>
<dbReference type="Pfam" id="PF02559">
    <property type="entry name" value="CarD_TRCF_RID"/>
    <property type="match status" value="1"/>
</dbReference>
<accession>A0A1I0NMB2</accession>
<reference evidence="2 3" key="1">
    <citation type="submission" date="2016-10" db="EMBL/GenBank/DDBJ databases">
        <authorList>
            <person name="de Groot N.N."/>
        </authorList>
    </citation>
    <scope>NUCLEOTIDE SEQUENCE [LARGE SCALE GENOMIC DNA]</scope>
    <source>
        <strain evidence="2 3">DSM 9179</strain>
    </source>
</reference>
<dbReference type="EMBL" id="FOJI01000003">
    <property type="protein sequence ID" value="SEW02478.1"/>
    <property type="molecule type" value="Genomic_DNA"/>
</dbReference>
<dbReference type="InterPro" id="IPR042215">
    <property type="entry name" value="CarD-like_C"/>
</dbReference>
<dbReference type="InterPro" id="IPR003711">
    <property type="entry name" value="CarD-like/TRCF_RID"/>
</dbReference>
<proteinExistence type="predicted"/>
<organism evidence="2 3">
    <name type="scientific">[Clostridium] fimetarium</name>
    <dbReference type="NCBI Taxonomy" id="99656"/>
    <lineage>
        <taxon>Bacteria</taxon>
        <taxon>Bacillati</taxon>
        <taxon>Bacillota</taxon>
        <taxon>Clostridia</taxon>
        <taxon>Lachnospirales</taxon>
        <taxon>Lachnospiraceae</taxon>
    </lineage>
</organism>
<protein>
    <submittedName>
        <fullName evidence="2">RNA polymerase-interacting regulator, CarD/CdnL/TRCF family</fullName>
    </submittedName>
</protein>
<dbReference type="Proteomes" id="UP000199701">
    <property type="component" value="Unassembled WGS sequence"/>
</dbReference>
<dbReference type="SMART" id="SM01058">
    <property type="entry name" value="CarD_TRCF"/>
    <property type="match status" value="1"/>
</dbReference>
<dbReference type="Gene3D" id="2.40.10.170">
    <property type="match status" value="1"/>
</dbReference>
<sequence length="173" mass="19819">MFAKGDRIVYSFYGICMVAGIVEKVVNGENRKYYELRPLADSKSIIYTPIDSKKVLLRSIVSKEEAQDILDSMDEMEIVWPENVWKRNQEFKLITQNADLRLNVNLYKVLLLRQLQLKEAGKKMIVQDIKILDTVGTLVCAEIEEALGLETKEIESQVEATAKKCMELVSEND</sequence>
<evidence type="ECO:0000313" key="3">
    <source>
        <dbReference type="Proteomes" id="UP000199701"/>
    </source>
</evidence>
<name>A0A1I0NMB2_9FIRM</name>